<sequence>MARSSARWLPWLVVVTTLAVAGVLVTWSATSSSSDQRSTRATSAPRTPAPTLESLVEAPAQVPSVPSAPPVAARALVAAAEEAAPEMTLGVAVLDVHTGELVVGGDGERLFMAASLSKLILAVDVLDRHRAEERSLDPADLELLTRALSASDDNAMNVLWGRFDGAGGVDRVATRLGLSASLPAGSAEMWGDIEVTAADMVRLYRHVLRDMAPEDGAVIVGALAAARAVATDGFEQHYGLLHQGASPEHYAKQAWVPYSPAGYLLHTAGVVYDGRTGHAYAIALLSIQPHAGEQVARDRLSTVAAAAMATLGG</sequence>
<accession>A0ABV9RRY3</accession>
<dbReference type="InterPro" id="IPR012338">
    <property type="entry name" value="Beta-lactam/transpept-like"/>
</dbReference>
<organism evidence="2 3">
    <name type="scientific">Actinophytocola glycyrrhizae</name>
    <dbReference type="NCBI Taxonomy" id="2044873"/>
    <lineage>
        <taxon>Bacteria</taxon>
        <taxon>Bacillati</taxon>
        <taxon>Actinomycetota</taxon>
        <taxon>Actinomycetes</taxon>
        <taxon>Pseudonocardiales</taxon>
        <taxon>Pseudonocardiaceae</taxon>
    </lineage>
</organism>
<keyword evidence="3" id="KW-1185">Reference proteome</keyword>
<dbReference type="InterPro" id="IPR045155">
    <property type="entry name" value="Beta-lactam_cat"/>
</dbReference>
<dbReference type="EMBL" id="JBHSIS010000002">
    <property type="protein sequence ID" value="MFC4852068.1"/>
    <property type="molecule type" value="Genomic_DNA"/>
</dbReference>
<evidence type="ECO:0000313" key="2">
    <source>
        <dbReference type="EMBL" id="MFC4852068.1"/>
    </source>
</evidence>
<name>A0ABV9RRY3_9PSEU</name>
<dbReference type="SUPFAM" id="SSF56601">
    <property type="entry name" value="beta-lactamase/transpeptidase-like"/>
    <property type="match status" value="1"/>
</dbReference>
<gene>
    <name evidence="2" type="ORF">ACFPCV_01040</name>
</gene>
<keyword evidence="2" id="KW-0378">Hydrolase</keyword>
<comment type="caution">
    <text evidence="2">The sequence shown here is derived from an EMBL/GenBank/DDBJ whole genome shotgun (WGS) entry which is preliminary data.</text>
</comment>
<protein>
    <submittedName>
        <fullName evidence="2">Serine hydrolase</fullName>
    </submittedName>
</protein>
<dbReference type="RefSeq" id="WP_378053439.1">
    <property type="nucleotide sequence ID" value="NZ_JBHSIS010000002.1"/>
</dbReference>
<dbReference type="Proteomes" id="UP001595859">
    <property type="component" value="Unassembled WGS sequence"/>
</dbReference>
<evidence type="ECO:0000259" key="1">
    <source>
        <dbReference type="Pfam" id="PF13354"/>
    </source>
</evidence>
<reference evidence="3" key="1">
    <citation type="journal article" date="2019" name="Int. J. Syst. Evol. Microbiol.">
        <title>The Global Catalogue of Microorganisms (GCM) 10K type strain sequencing project: providing services to taxonomists for standard genome sequencing and annotation.</title>
        <authorList>
            <consortium name="The Broad Institute Genomics Platform"/>
            <consortium name="The Broad Institute Genome Sequencing Center for Infectious Disease"/>
            <person name="Wu L."/>
            <person name="Ma J."/>
        </authorList>
    </citation>
    <scope>NUCLEOTIDE SEQUENCE [LARGE SCALE GENOMIC DNA]</scope>
    <source>
        <strain evidence="3">ZS-22-S1</strain>
    </source>
</reference>
<dbReference type="Pfam" id="PF13354">
    <property type="entry name" value="Beta-lactamase2"/>
    <property type="match status" value="1"/>
</dbReference>
<feature type="domain" description="Beta-lactamase class A catalytic" evidence="1">
    <location>
        <begin position="142"/>
        <end position="285"/>
    </location>
</feature>
<proteinExistence type="predicted"/>
<dbReference type="GO" id="GO:0016787">
    <property type="term" value="F:hydrolase activity"/>
    <property type="evidence" value="ECO:0007669"/>
    <property type="project" value="UniProtKB-KW"/>
</dbReference>
<evidence type="ECO:0000313" key="3">
    <source>
        <dbReference type="Proteomes" id="UP001595859"/>
    </source>
</evidence>
<dbReference type="Gene3D" id="3.40.710.10">
    <property type="entry name" value="DD-peptidase/beta-lactamase superfamily"/>
    <property type="match status" value="1"/>
</dbReference>